<feature type="region of interest" description="Disordered" evidence="1">
    <location>
        <begin position="69"/>
        <end position="107"/>
    </location>
</feature>
<evidence type="ECO:0000313" key="4">
    <source>
        <dbReference type="EMBL" id="QJI04651.1"/>
    </source>
</evidence>
<reference evidence="2" key="1">
    <citation type="submission" date="2020-03" db="EMBL/GenBank/DDBJ databases">
        <title>The deep terrestrial virosphere.</title>
        <authorList>
            <person name="Holmfeldt K."/>
            <person name="Nilsson E."/>
            <person name="Simone D."/>
            <person name="Lopez-Fernandez M."/>
            <person name="Wu X."/>
            <person name="de Brujin I."/>
            <person name="Lundin D."/>
            <person name="Andersson A."/>
            <person name="Bertilsson S."/>
            <person name="Dopson M."/>
        </authorList>
    </citation>
    <scope>NUCLEOTIDE SEQUENCE</scope>
    <source>
        <strain evidence="4">MM415A00105</strain>
        <strain evidence="2">TM448A00170</strain>
        <strain evidence="3">TM448B00479</strain>
    </source>
</reference>
<name>A0A6H1ZBK2_9ZZZZ</name>
<dbReference type="EMBL" id="MT144624">
    <property type="protein sequence ID" value="QJH95608.1"/>
    <property type="molecule type" value="Genomic_DNA"/>
</dbReference>
<proteinExistence type="predicted"/>
<accession>A0A6H1ZBK2</accession>
<evidence type="ECO:0000313" key="2">
    <source>
        <dbReference type="EMBL" id="QJA44934.1"/>
    </source>
</evidence>
<organism evidence="2">
    <name type="scientific">viral metagenome</name>
    <dbReference type="NCBI Taxonomy" id="1070528"/>
    <lineage>
        <taxon>unclassified sequences</taxon>
        <taxon>metagenomes</taxon>
        <taxon>organismal metagenomes</taxon>
    </lineage>
</organism>
<dbReference type="EMBL" id="MT145188">
    <property type="protein sequence ID" value="QJI04651.1"/>
    <property type="molecule type" value="Genomic_DNA"/>
</dbReference>
<dbReference type="EMBL" id="MT143983">
    <property type="protein sequence ID" value="QJA44934.1"/>
    <property type="molecule type" value="Genomic_DNA"/>
</dbReference>
<feature type="compositionally biased region" description="Basic and acidic residues" evidence="1">
    <location>
        <begin position="69"/>
        <end position="88"/>
    </location>
</feature>
<protein>
    <submittedName>
        <fullName evidence="2">Uncharacterized protein</fullName>
    </submittedName>
</protein>
<gene>
    <name evidence="4" type="ORF">MM415A00105_0043</name>
    <name evidence="2" type="ORF">TM448A00170_0025</name>
    <name evidence="3" type="ORF">TM448B00479_0017</name>
</gene>
<evidence type="ECO:0000256" key="1">
    <source>
        <dbReference type="SAM" id="MobiDB-lite"/>
    </source>
</evidence>
<sequence>MAKHFYCSTCGVELVYSRKAVPGKGVILDLIAPHECEGFAVKSNLDDRPTVLDVLENLKDVSTAIKKAASQERHSGFRSDPEDSREGVKTSSAPGSLLKSLREDNDS</sequence>
<evidence type="ECO:0000313" key="3">
    <source>
        <dbReference type="EMBL" id="QJH95608.1"/>
    </source>
</evidence>
<dbReference type="AlphaFoldDB" id="A0A6H1ZBK2"/>